<feature type="compositionally biased region" description="Basic and acidic residues" evidence="3">
    <location>
        <begin position="148"/>
        <end position="168"/>
    </location>
</feature>
<feature type="coiled-coil region" evidence="2">
    <location>
        <begin position="1409"/>
        <end position="1606"/>
    </location>
</feature>
<feature type="domain" description="CCDC144C-like coiled-coil" evidence="4">
    <location>
        <begin position="878"/>
        <end position="1194"/>
    </location>
</feature>
<protein>
    <submittedName>
        <fullName evidence="5">Ankyrin repeat domain 62</fullName>
    </submittedName>
</protein>
<feature type="coiled-coil region" evidence="2">
    <location>
        <begin position="775"/>
        <end position="866"/>
    </location>
</feature>
<dbReference type="PANTHER" id="PTHR24147">
    <property type="entry name" value="ANKYRIN REPEAT DOMAIN 36-RELATED"/>
    <property type="match status" value="1"/>
</dbReference>
<dbReference type="EMBL" id="JACASE010000010">
    <property type="protein sequence ID" value="KAF6430697.1"/>
    <property type="molecule type" value="Genomic_DNA"/>
</dbReference>
<proteinExistence type="predicted"/>
<dbReference type="Pfam" id="PF14915">
    <property type="entry name" value="CCDC144C"/>
    <property type="match status" value="2"/>
</dbReference>
<dbReference type="Proteomes" id="UP000593571">
    <property type="component" value="Unassembled WGS sequence"/>
</dbReference>
<feature type="coiled-coil region" evidence="2">
    <location>
        <begin position="638"/>
        <end position="679"/>
    </location>
</feature>
<reference evidence="5 6" key="1">
    <citation type="journal article" date="2020" name="Nature">
        <title>Six reference-quality genomes reveal evolution of bat adaptations.</title>
        <authorList>
            <person name="Jebb D."/>
            <person name="Huang Z."/>
            <person name="Pippel M."/>
            <person name="Hughes G.M."/>
            <person name="Lavrichenko K."/>
            <person name="Devanna P."/>
            <person name="Winkler S."/>
            <person name="Jermiin L.S."/>
            <person name="Skirmuntt E.C."/>
            <person name="Katzourakis A."/>
            <person name="Burkitt-Gray L."/>
            <person name="Ray D.A."/>
            <person name="Sullivan K.A.M."/>
            <person name="Roscito J.G."/>
            <person name="Kirilenko B.M."/>
            <person name="Davalos L.M."/>
            <person name="Corthals A.P."/>
            <person name="Power M.L."/>
            <person name="Jones G."/>
            <person name="Ransome R.D."/>
            <person name="Dechmann D.K.N."/>
            <person name="Locatelli A.G."/>
            <person name="Puechmaille S.J."/>
            <person name="Fedrigo O."/>
            <person name="Jarvis E.D."/>
            <person name="Hiller M."/>
            <person name="Vernes S.C."/>
            <person name="Myers E.W."/>
            <person name="Teeling E.C."/>
        </authorList>
    </citation>
    <scope>NUCLEOTIDE SEQUENCE [LARGE SCALE GENOMIC DNA]</scope>
    <source>
        <strain evidence="5">MRouAeg1</strain>
        <tissue evidence="5">Muscle</tissue>
    </source>
</reference>
<feature type="coiled-coil region" evidence="2">
    <location>
        <begin position="319"/>
        <end position="353"/>
    </location>
</feature>
<feature type="coiled-coil region" evidence="2">
    <location>
        <begin position="964"/>
        <end position="998"/>
    </location>
</feature>
<evidence type="ECO:0000256" key="2">
    <source>
        <dbReference type="SAM" id="Coils"/>
    </source>
</evidence>
<dbReference type="InterPro" id="IPR039497">
    <property type="entry name" value="CC144C-like_CC_dom"/>
</dbReference>
<name>A0A7J8E5A9_ROUAE</name>
<keyword evidence="6" id="KW-1185">Reference proteome</keyword>
<feature type="compositionally biased region" description="Polar residues" evidence="3">
    <location>
        <begin position="73"/>
        <end position="93"/>
    </location>
</feature>
<feature type="coiled-coil region" evidence="2">
    <location>
        <begin position="456"/>
        <end position="547"/>
    </location>
</feature>
<feature type="coiled-coil region" evidence="2">
    <location>
        <begin position="255"/>
        <end position="282"/>
    </location>
</feature>
<feature type="region of interest" description="Disordered" evidence="3">
    <location>
        <begin position="71"/>
        <end position="102"/>
    </location>
</feature>
<feature type="compositionally biased region" description="Basic and acidic residues" evidence="3">
    <location>
        <begin position="178"/>
        <end position="197"/>
    </location>
</feature>
<dbReference type="PANTHER" id="PTHR24147:SF60">
    <property type="entry name" value="ANKYRIN REPEAT DOMAIN-CONTAINING PROTEIN 26-RELATED"/>
    <property type="match status" value="1"/>
</dbReference>
<organism evidence="5 6">
    <name type="scientific">Rousettus aegyptiacus</name>
    <name type="common">Egyptian fruit bat</name>
    <name type="synonym">Pteropus aegyptiacus</name>
    <dbReference type="NCBI Taxonomy" id="9407"/>
    <lineage>
        <taxon>Eukaryota</taxon>
        <taxon>Metazoa</taxon>
        <taxon>Chordata</taxon>
        <taxon>Craniata</taxon>
        <taxon>Vertebrata</taxon>
        <taxon>Euteleostomi</taxon>
        <taxon>Mammalia</taxon>
        <taxon>Eutheria</taxon>
        <taxon>Laurasiatheria</taxon>
        <taxon>Chiroptera</taxon>
        <taxon>Yinpterochiroptera</taxon>
        <taxon>Pteropodoidea</taxon>
        <taxon>Pteropodidae</taxon>
        <taxon>Rousettinae</taxon>
        <taxon>Rousettus</taxon>
    </lineage>
</organism>
<feature type="domain" description="CCDC144C-like coiled-coil" evidence="4">
    <location>
        <begin position="188"/>
        <end position="561"/>
    </location>
</feature>
<feature type="coiled-coil region" evidence="2">
    <location>
        <begin position="574"/>
        <end position="601"/>
    </location>
</feature>
<evidence type="ECO:0000256" key="1">
    <source>
        <dbReference type="ARBA" id="ARBA00023054"/>
    </source>
</evidence>
<evidence type="ECO:0000256" key="3">
    <source>
        <dbReference type="SAM" id="MobiDB-lite"/>
    </source>
</evidence>
<feature type="coiled-coil region" evidence="2">
    <location>
        <begin position="1094"/>
        <end position="1235"/>
    </location>
</feature>
<feature type="coiled-coil region" evidence="2">
    <location>
        <begin position="893"/>
        <end position="920"/>
    </location>
</feature>
<feature type="coiled-coil region" evidence="2">
    <location>
        <begin position="1272"/>
        <end position="1313"/>
    </location>
</feature>
<gene>
    <name evidence="5" type="ORF">HJG63_000721</name>
</gene>
<evidence type="ECO:0000259" key="4">
    <source>
        <dbReference type="Pfam" id="PF14915"/>
    </source>
</evidence>
<evidence type="ECO:0000313" key="5">
    <source>
        <dbReference type="EMBL" id="KAF6430697.1"/>
    </source>
</evidence>
<dbReference type="InterPro" id="IPR050657">
    <property type="entry name" value="Ankyrin_repeat_domain"/>
</dbReference>
<sequence>MIGDRLVYVFKIYIVRNAHMNISITTFYYQMSALGLGKKEDEESPWDSESFSASVAGNYIVYLPEAAEESGKNIPNGQAKISSDWDSTSLPSNHKTRQRTEDLKVEDKCPFVSQSMMLNQSGSTDFGHMTLAHKETTNIGAVFLIESPRPHDQRESQLSEKGERKEDFSAELGLGLTSDEKQERLHGSEKNHPRIIEEQNDSQRQLSQEPNARISQGTILTNHLCKQKKIEINLKEMNSEVSESHEKEEGLLHENHMLRDEIAMLRLEIDAVKNQKQEMEKKNLEDIATVEDKNDHYQKTIKLNEETFTKKIFEYTAQLNILTAENTMLKSQLENEKENKERLETEVESYCSRLATATYEYEQGQTSKKDLELSFQKARDEWHCLQDKMNFDLSNLKGNNEMLSQQLCKAESKLNSLETELHQTRVTLREKTLVLECVQTDLSQTQCQKKEIEYKYQHEQDKVNECTEKQKSLEERLSQLQREKALLQQQLDDALHKVAGQEEALINMQEQFQDAIKRLKAESEKQGRLLQEKNQKLINECSHLKERMCRYELDKEEREVSESHEKEEGLLHENHMLRDEIAMLRLEIDTVKNQKQEMEKKHLEDIATVKDKNDGLQNTMRPNEETLTRKIFQYTAQLNILTAENTMLKSQLEDEKQKKERLETEIKSYRSKLATAAHDHEQGQTSEENLKLSFQREGDEWHCLRDKMNFDLSNLKGNNEMLSQQLCKAESKLNSLETELHQTRVALRERTLVLECVQTDLSQTQCQKKEIEYKYQHEQDKVNECTEKQKSLEERLSQLQREKALLQQQLDDALHKVAGQEEALINMQEQFQDAIKRLKAESEKQGRLLQEKNQKLINECSHLKERMCRYELDKEEREVSESHEKEEGLLHENHMLRDEIAMLRLEIDTVKNQKQEMEKKHLEDIATVKDKNDSLQNTMRPNEKTLTRKIFQYTAQFNILTAENTMLKSQLKNEKQNKERLETEIKSYRSKLATAAHDHEQGQTSEENLKLSFQREGDEWHCLRDKMNFDLSNLKGNNEMLSQQLCKAESKLNSLETELHQTRVALREKTLVLECVQTDLSQTQCQKKEIEYKYQHEQDKVNECTEKQKSLEERLSQLQSENALLQQQLNDAHLKVAGQEKALINMREQFQDAKKRLKAEREKLQEKIQKLINECSHLKERMRRYELDKEEREVSESHEKEEGLLHENHMLRDEIAMLRLEIDTVKNQKQEMEKKHLEDIATVKDKNDGLQNTIRLNEKTLRRIIFQYTAQLNILTAENTMLKSQLKDEKQKKERLETEIKSYRSKLATAAHDHEQGQTSEENLKLSFQREGDEWLCLRVKMNFDLSNLKGNNEMLSQQLCKAESKLNSLETELHQTRVALREKTLVLECVQTDLSQTQCQKKEIEYKYQHEQDKVNECTEKQKSLEERLSQLQSENALLQQQLNDAHLKVAGQEKALINMREQFQDAKKRLKAEREKLQEKIQKLINECSHLKERMRRYELDKEEREVQEASDEHVKAIKCAEKMQDQTQKLEIECAELKDTIKKQASRIEQLQRHLLSTNLSENEKELLKQSLEYRLDEEKRKNDELEKEITRLKELLKITGRKLNEYEKGELHFSGDLRPSHTEMDVPITKLKQKVIFY</sequence>
<comment type="caution">
    <text evidence="5">The sequence shown here is derived from an EMBL/GenBank/DDBJ whole genome shotgun (WGS) entry which is preliminary data.</text>
</comment>
<accession>A0A7J8E5A9</accession>
<evidence type="ECO:0000313" key="6">
    <source>
        <dbReference type="Proteomes" id="UP000593571"/>
    </source>
</evidence>
<feature type="region of interest" description="Disordered" evidence="3">
    <location>
        <begin position="147"/>
        <end position="218"/>
    </location>
</feature>
<keyword evidence="1 2" id="KW-0175">Coiled coil</keyword>
<feature type="compositionally biased region" description="Polar residues" evidence="3">
    <location>
        <begin position="202"/>
        <end position="218"/>
    </location>
</feature>